<proteinExistence type="predicted"/>
<dbReference type="EMBL" id="QORE01001127">
    <property type="protein sequence ID" value="RCI72010.1"/>
    <property type="molecule type" value="Genomic_DNA"/>
</dbReference>
<feature type="transmembrane region" description="Helical" evidence="1">
    <location>
        <begin position="148"/>
        <end position="167"/>
    </location>
</feature>
<name>A0A367M3N8_PSEAI</name>
<protein>
    <submittedName>
        <fullName evidence="2">Type IV secretion protein IcmC</fullName>
    </submittedName>
</protein>
<organism evidence="2 3">
    <name type="scientific">Pseudomonas aeruginosa</name>
    <dbReference type="NCBI Taxonomy" id="287"/>
    <lineage>
        <taxon>Bacteria</taxon>
        <taxon>Pseudomonadati</taxon>
        <taxon>Pseudomonadota</taxon>
        <taxon>Gammaproteobacteria</taxon>
        <taxon>Pseudomonadales</taxon>
        <taxon>Pseudomonadaceae</taxon>
        <taxon>Pseudomonas</taxon>
    </lineage>
</organism>
<feature type="transmembrane region" description="Helical" evidence="1">
    <location>
        <begin position="107"/>
        <end position="127"/>
    </location>
</feature>
<comment type="caution">
    <text evidence="2">The sequence shown here is derived from an EMBL/GenBank/DDBJ whole genome shotgun (WGS) entry which is preliminary data.</text>
</comment>
<evidence type="ECO:0000313" key="2">
    <source>
        <dbReference type="EMBL" id="RCI72010.1"/>
    </source>
</evidence>
<reference evidence="2 3" key="1">
    <citation type="submission" date="2018-07" db="EMBL/GenBank/DDBJ databases">
        <title>Mechanisms of high-level aminoglycoside resistance among Gram-negative pathogens in Brazil.</title>
        <authorList>
            <person name="Ballaben A.S."/>
            <person name="Darini A.L.C."/>
            <person name="Doi Y."/>
        </authorList>
    </citation>
    <scope>NUCLEOTIDE SEQUENCE [LARGE SCALE GENOMIC DNA]</scope>
    <source>
        <strain evidence="2 3">B2-305</strain>
    </source>
</reference>
<keyword evidence="1" id="KW-1133">Transmembrane helix</keyword>
<dbReference type="RefSeq" id="WP_033945869.1">
    <property type="nucleotide sequence ID" value="NZ_BSAZ01000023.1"/>
</dbReference>
<gene>
    <name evidence="2" type="ORF">DT376_26045</name>
</gene>
<keyword evidence="1" id="KW-0472">Membrane</keyword>
<dbReference type="Proteomes" id="UP000253594">
    <property type="component" value="Unassembled WGS sequence"/>
</dbReference>
<feature type="transmembrane region" description="Helical" evidence="1">
    <location>
        <begin position="20"/>
        <end position="39"/>
    </location>
</feature>
<evidence type="ECO:0000256" key="1">
    <source>
        <dbReference type="SAM" id="Phobius"/>
    </source>
</evidence>
<accession>A0A367M3N8</accession>
<dbReference type="AlphaFoldDB" id="A0A367M3N8"/>
<evidence type="ECO:0000313" key="3">
    <source>
        <dbReference type="Proteomes" id="UP000253594"/>
    </source>
</evidence>
<feature type="transmembrane region" description="Helical" evidence="1">
    <location>
        <begin position="51"/>
        <end position="72"/>
    </location>
</feature>
<sequence>MIDASTMLASFAQQFPGLEGLLNAVVALLGLILTGNAVFKAIQVDKTGGQGMTWTTPIMYFFCGVALFNFAASIDTALDSLWGGSVSVKNLMSYQGSANMPAQTSELIGVIVLCLRLYGYITYARGWMSMRRIGSGQNGSDEVFKKSFIRLVAGVALINIVGTVNMFSETFGFGEVL</sequence>
<keyword evidence="1" id="KW-0812">Transmembrane</keyword>